<dbReference type="SUPFAM" id="SSF53098">
    <property type="entry name" value="Ribonuclease H-like"/>
    <property type="match status" value="1"/>
</dbReference>
<dbReference type="PANTHER" id="PTHR47723:SF19">
    <property type="entry name" value="POLYNUCLEOTIDYL TRANSFERASE, RIBONUCLEASE H-LIKE SUPERFAMILY PROTEIN"/>
    <property type="match status" value="1"/>
</dbReference>
<dbReference type="InterPro" id="IPR053151">
    <property type="entry name" value="RNase_H-like"/>
</dbReference>
<dbReference type="Proteomes" id="UP001652660">
    <property type="component" value="Chromosome 10c"/>
</dbReference>
<dbReference type="PANTHER" id="PTHR47723">
    <property type="entry name" value="OS05G0353850 PROTEIN"/>
    <property type="match status" value="1"/>
</dbReference>
<dbReference type="InterPro" id="IPR002156">
    <property type="entry name" value="RNaseH_domain"/>
</dbReference>
<keyword evidence="2" id="KW-1185">Reference proteome</keyword>
<evidence type="ECO:0000313" key="2">
    <source>
        <dbReference type="Proteomes" id="UP001652660"/>
    </source>
</evidence>
<dbReference type="InterPro" id="IPR036397">
    <property type="entry name" value="RNaseH_sf"/>
</dbReference>
<name>A0ABM4VZF2_COFAR</name>
<accession>A0ABM4VZF2</accession>
<reference evidence="3" key="1">
    <citation type="submission" date="2025-08" db="UniProtKB">
        <authorList>
            <consortium name="RefSeq"/>
        </authorList>
    </citation>
    <scope>IDENTIFICATION</scope>
    <source>
        <tissue evidence="3">Leaves</tissue>
    </source>
</reference>
<dbReference type="Pfam" id="PF13456">
    <property type="entry name" value="RVT_3"/>
    <property type="match status" value="1"/>
</dbReference>
<dbReference type="InterPro" id="IPR044730">
    <property type="entry name" value="RNase_H-like_dom_plant"/>
</dbReference>
<dbReference type="CDD" id="cd06222">
    <property type="entry name" value="RNase_H_like"/>
    <property type="match status" value="1"/>
</dbReference>
<dbReference type="InterPro" id="IPR012337">
    <property type="entry name" value="RNaseH-like_sf"/>
</dbReference>
<feature type="domain" description="RNase H type-1" evidence="1">
    <location>
        <begin position="56"/>
        <end position="172"/>
    </location>
</feature>
<protein>
    <recommendedName>
        <fullName evidence="1">RNase H type-1 domain-containing protein</fullName>
    </recommendedName>
</protein>
<sequence>MEQFVEQLVRARRLSGATFRGDLDDPWSRWVVNAMRQYRAVPVSWKRPPLQWVTLNTDASVSQARAYGRGLLRDSDGRLIFAFYKELGELDVLAAESSSLLYGLQRCMQGLQGRLMVRVDSESLVSLLRSTAITKWPLCNTIRHIRVLLLDLSALVQHIFREANSAADMMSKLRPSPDFFCTSQQQLRGRIRAALSLDSRELCYLRM</sequence>
<dbReference type="Gene3D" id="3.30.420.10">
    <property type="entry name" value="Ribonuclease H-like superfamily/Ribonuclease H"/>
    <property type="match status" value="1"/>
</dbReference>
<dbReference type="RefSeq" id="XP_071924892.1">
    <property type="nucleotide sequence ID" value="XM_072068791.1"/>
</dbReference>
<proteinExistence type="predicted"/>
<evidence type="ECO:0000259" key="1">
    <source>
        <dbReference type="Pfam" id="PF13456"/>
    </source>
</evidence>
<organism evidence="2 3">
    <name type="scientific">Coffea arabica</name>
    <name type="common">Arabian coffee</name>
    <dbReference type="NCBI Taxonomy" id="13443"/>
    <lineage>
        <taxon>Eukaryota</taxon>
        <taxon>Viridiplantae</taxon>
        <taxon>Streptophyta</taxon>
        <taxon>Embryophyta</taxon>
        <taxon>Tracheophyta</taxon>
        <taxon>Spermatophyta</taxon>
        <taxon>Magnoliopsida</taxon>
        <taxon>eudicotyledons</taxon>
        <taxon>Gunneridae</taxon>
        <taxon>Pentapetalae</taxon>
        <taxon>asterids</taxon>
        <taxon>lamiids</taxon>
        <taxon>Gentianales</taxon>
        <taxon>Rubiaceae</taxon>
        <taxon>Ixoroideae</taxon>
        <taxon>Gardenieae complex</taxon>
        <taxon>Bertiereae - Coffeeae clade</taxon>
        <taxon>Coffeeae</taxon>
        <taxon>Coffea</taxon>
    </lineage>
</organism>
<gene>
    <name evidence="3" type="primary">LOC140015956</name>
</gene>
<evidence type="ECO:0000313" key="3">
    <source>
        <dbReference type="RefSeq" id="XP_071924892.1"/>
    </source>
</evidence>
<dbReference type="GeneID" id="140015956"/>